<proteinExistence type="inferred from homology"/>
<dbReference type="Pfam" id="PF00588">
    <property type="entry name" value="SpoU_methylase"/>
    <property type="match status" value="1"/>
</dbReference>
<comment type="subcellular location">
    <subcellularLocation>
        <location evidence="1">Mitochondrion</location>
    </subcellularLocation>
</comment>
<keyword evidence="5" id="KW-0808">Transferase</keyword>
<evidence type="ECO:0000313" key="11">
    <source>
        <dbReference type="Proteomes" id="UP000695022"/>
    </source>
</evidence>
<evidence type="ECO:0000256" key="5">
    <source>
        <dbReference type="ARBA" id="ARBA00022679"/>
    </source>
</evidence>
<evidence type="ECO:0000256" key="6">
    <source>
        <dbReference type="ARBA" id="ARBA00022691"/>
    </source>
</evidence>
<protein>
    <recommendedName>
        <fullName evidence="9">rRNA methyltransferase 1, mitochondrial</fullName>
    </recommendedName>
</protein>
<dbReference type="PANTHER" id="PTHR46103">
    <property type="entry name" value="RRNA METHYLTRANSFERASE 1, MITOCHONDRIAL"/>
    <property type="match status" value="1"/>
</dbReference>
<keyword evidence="7" id="KW-0809">Transit peptide</keyword>
<evidence type="ECO:0000256" key="7">
    <source>
        <dbReference type="ARBA" id="ARBA00022946"/>
    </source>
</evidence>
<dbReference type="InterPro" id="IPR047261">
    <property type="entry name" value="MRM1_MeTrfase_dom"/>
</dbReference>
<dbReference type="InterPro" id="IPR029064">
    <property type="entry name" value="Ribosomal_eL30-like_sf"/>
</dbReference>
<dbReference type="InterPro" id="IPR029026">
    <property type="entry name" value="tRNA_m1G_MTases_N"/>
</dbReference>
<dbReference type="Pfam" id="PF08032">
    <property type="entry name" value="SpoU_sub_bind"/>
    <property type="match status" value="1"/>
</dbReference>
<name>A0ABM1F9X3_PRICU</name>
<gene>
    <name evidence="12" type="primary">LOC106821101</name>
</gene>
<feature type="domain" description="RNA 2-O ribose methyltransferase substrate binding" evidence="10">
    <location>
        <begin position="111"/>
        <end position="189"/>
    </location>
</feature>
<evidence type="ECO:0000256" key="8">
    <source>
        <dbReference type="ARBA" id="ARBA00023128"/>
    </source>
</evidence>
<evidence type="ECO:0000259" key="10">
    <source>
        <dbReference type="SMART" id="SM00967"/>
    </source>
</evidence>
<keyword evidence="11" id="KW-1185">Reference proteome</keyword>
<dbReference type="Gene3D" id="3.30.1330.30">
    <property type="match status" value="1"/>
</dbReference>
<evidence type="ECO:0000256" key="2">
    <source>
        <dbReference type="ARBA" id="ARBA00007228"/>
    </source>
</evidence>
<organism evidence="11 12">
    <name type="scientific">Priapulus caudatus</name>
    <name type="common">Priapulid worm</name>
    <dbReference type="NCBI Taxonomy" id="37621"/>
    <lineage>
        <taxon>Eukaryota</taxon>
        <taxon>Metazoa</taxon>
        <taxon>Ecdysozoa</taxon>
        <taxon>Scalidophora</taxon>
        <taxon>Priapulida</taxon>
        <taxon>Priapulimorpha</taxon>
        <taxon>Priapulimorphida</taxon>
        <taxon>Priapulidae</taxon>
        <taxon>Priapulus</taxon>
    </lineage>
</organism>
<evidence type="ECO:0000256" key="1">
    <source>
        <dbReference type="ARBA" id="ARBA00004173"/>
    </source>
</evidence>
<dbReference type="Proteomes" id="UP000695022">
    <property type="component" value="Unplaced"/>
</dbReference>
<keyword evidence="4" id="KW-0489">Methyltransferase</keyword>
<dbReference type="PANTHER" id="PTHR46103:SF1">
    <property type="entry name" value="RRNA METHYLTRANSFERASE 1, MITOCHONDRIAL"/>
    <property type="match status" value="1"/>
</dbReference>
<evidence type="ECO:0000256" key="9">
    <source>
        <dbReference type="ARBA" id="ARBA00034881"/>
    </source>
</evidence>
<keyword evidence="8" id="KW-0496">Mitochondrion</keyword>
<dbReference type="SUPFAM" id="SSF55315">
    <property type="entry name" value="L30e-like"/>
    <property type="match status" value="1"/>
</dbReference>
<evidence type="ECO:0000313" key="12">
    <source>
        <dbReference type="RefSeq" id="XP_014681244.1"/>
    </source>
</evidence>
<dbReference type="InterPro" id="IPR047182">
    <property type="entry name" value="MRM1"/>
</dbReference>
<dbReference type="InterPro" id="IPR001537">
    <property type="entry name" value="SpoU_MeTrfase"/>
</dbReference>
<accession>A0ABM1F9X3</accession>
<dbReference type="InterPro" id="IPR029028">
    <property type="entry name" value="Alpha/beta_knot_MTases"/>
</dbReference>
<dbReference type="GeneID" id="106821101"/>
<comment type="similarity">
    <text evidence="2">Belongs to the class IV-like SAM-binding methyltransferase superfamily. RNA methyltransferase TrmH family.</text>
</comment>
<reference evidence="12" key="1">
    <citation type="submission" date="2025-08" db="UniProtKB">
        <authorList>
            <consortium name="RefSeq"/>
        </authorList>
    </citation>
    <scope>IDENTIFICATION</scope>
</reference>
<keyword evidence="6" id="KW-0949">S-adenosyl-L-methionine</keyword>
<sequence>MQKQASNIFCNLWLCRLRGHFSSLRQKTPMIPNIANARLLSSNRKKPFEQNRSEDGDTNEQYISGDLLAMENSRTVRKRKREYAYNYGLPGLGKEKVKKAKPSKIQITGEILFGISPILLALQQKRRKIFQLYVKKNILTTNEKVRNIAQTAENMCVQVSEVGRTDLDELSCFRLHQGVCMDVGMLAYHPLHVRPPHYNPDGSPVLWLLLNQVQDPMNFGSILRSSYFLGVDTVITTRGSSCPMSPVVSKSSAGALEVMPVYEVASGINFLTACKELNWQLLSTRCGSSDNDCLEDSRSCPENPTLCSLESFVLNRPSVLIIGNEGTGVSTAMSKLCDYHIAITPRRSLVANIDSMNVSVATGILLYSLLQGKKTSEKVCTEMLSFTKAK</sequence>
<keyword evidence="3" id="KW-0698">rRNA processing</keyword>
<dbReference type="SMART" id="SM00967">
    <property type="entry name" value="SpoU_sub_bind"/>
    <property type="match status" value="1"/>
</dbReference>
<evidence type="ECO:0000256" key="3">
    <source>
        <dbReference type="ARBA" id="ARBA00022552"/>
    </source>
</evidence>
<dbReference type="CDD" id="cd18105">
    <property type="entry name" value="SpoU-like_MRM1"/>
    <property type="match status" value="1"/>
</dbReference>
<dbReference type="Gene3D" id="3.40.1280.10">
    <property type="match status" value="1"/>
</dbReference>
<dbReference type="RefSeq" id="XP_014681244.1">
    <property type="nucleotide sequence ID" value="XM_014825758.1"/>
</dbReference>
<dbReference type="SUPFAM" id="SSF75217">
    <property type="entry name" value="alpha/beta knot"/>
    <property type="match status" value="1"/>
</dbReference>
<dbReference type="InterPro" id="IPR013123">
    <property type="entry name" value="SpoU_subst-bd"/>
</dbReference>
<evidence type="ECO:0000256" key="4">
    <source>
        <dbReference type="ARBA" id="ARBA00022603"/>
    </source>
</evidence>